<evidence type="ECO:0000256" key="6">
    <source>
        <dbReference type="ARBA" id="ARBA00022729"/>
    </source>
</evidence>
<name>A0A448YU64_BRENA</name>
<organism evidence="10 11">
    <name type="scientific">Brettanomyces naardenensis</name>
    <name type="common">Yeast</name>
    <dbReference type="NCBI Taxonomy" id="13370"/>
    <lineage>
        <taxon>Eukaryota</taxon>
        <taxon>Fungi</taxon>
        <taxon>Dikarya</taxon>
        <taxon>Ascomycota</taxon>
        <taxon>Saccharomycotina</taxon>
        <taxon>Pichiomycetes</taxon>
        <taxon>Pichiales</taxon>
        <taxon>Pichiaceae</taxon>
        <taxon>Brettanomyces</taxon>
    </lineage>
</organism>
<feature type="signal peptide" evidence="9">
    <location>
        <begin position="1"/>
        <end position="15"/>
    </location>
</feature>
<dbReference type="InterPro" id="IPR036941">
    <property type="entry name" value="Rcpt_L-dom_sf"/>
</dbReference>
<dbReference type="FunCoup" id="A0A448YU64">
    <property type="interactions" value="174"/>
</dbReference>
<evidence type="ECO:0000256" key="5">
    <source>
        <dbReference type="ARBA" id="ARBA00022525"/>
    </source>
</evidence>
<dbReference type="PANTHER" id="PTHR31018">
    <property type="entry name" value="SPORULATION-SPECIFIC PROTEIN-RELATED"/>
    <property type="match status" value="1"/>
</dbReference>
<evidence type="ECO:0000256" key="2">
    <source>
        <dbReference type="ARBA" id="ARBA00004609"/>
    </source>
</evidence>
<comment type="subcellular location">
    <subcellularLocation>
        <location evidence="2">Cell membrane</location>
        <topology evidence="2">Lipid-anchor</topology>
        <topology evidence="2">GPI-anchor</topology>
    </subcellularLocation>
    <subcellularLocation>
        <location evidence="1">Secreted</location>
        <location evidence="1">Cell wall</location>
    </subcellularLocation>
</comment>
<dbReference type="GO" id="GO:0009986">
    <property type="term" value="C:cell surface"/>
    <property type="evidence" value="ECO:0007669"/>
    <property type="project" value="TreeGrafter"/>
</dbReference>
<dbReference type="GO" id="GO:0009277">
    <property type="term" value="C:fungal-type cell wall"/>
    <property type="evidence" value="ECO:0007669"/>
    <property type="project" value="TreeGrafter"/>
</dbReference>
<feature type="region of interest" description="Disordered" evidence="8">
    <location>
        <begin position="354"/>
        <end position="392"/>
    </location>
</feature>
<protein>
    <submittedName>
        <fullName evidence="10">DEKNAAC105499</fullName>
    </submittedName>
</protein>
<evidence type="ECO:0000256" key="3">
    <source>
        <dbReference type="ARBA" id="ARBA00005798"/>
    </source>
</evidence>
<sequence>MQFTSLLALAGAALAATTSSLNATLTSTTSVAVASGCSFSKTLTVTAQAQLDALASCEAIKGDIYITGDLGTGSIANVKAIYGDLSIFNATLLASFAADSIGAISGELSLESLTILSQLSFGSLTSVGAINWVTLPALVDTGLNQVTDCNSIYISDTQLSSLEGLNPTNVETYNINNNLNLASIDSEIETVSNALSISHNGDNTEVAFDGLQWANNLTFYSVSSISMPNLQAINQSAGVFESSVESLKFPLVQSVGADLTIENNKDLTDLEFANLTSVGGGFVVVNNTDLKSIGSLSNLKSVTGAVDVEGDFDNFTLPALKTVRGAFTVVSTGDFDCSDFEKLSKQGSIQGDFECKAGSSSSSSSSTKTSSSSSTGSSSSSSSSSSSKGAAAELEIRPVSILGTFVALMFALF</sequence>
<accession>A0A448YU64</accession>
<feature type="chain" id="PRO_5019319268" evidence="9">
    <location>
        <begin position="16"/>
        <end position="413"/>
    </location>
</feature>
<keyword evidence="11" id="KW-1185">Reference proteome</keyword>
<proteinExistence type="inferred from homology"/>
<keyword evidence="4" id="KW-0134">Cell wall</keyword>
<dbReference type="InParanoid" id="A0A448YU64"/>
<dbReference type="STRING" id="13370.A0A448YU64"/>
<keyword evidence="7" id="KW-0325">Glycoprotein</keyword>
<dbReference type="InterPro" id="IPR051648">
    <property type="entry name" value="CWI-Assembly_Regulator"/>
</dbReference>
<dbReference type="GO" id="GO:0005886">
    <property type="term" value="C:plasma membrane"/>
    <property type="evidence" value="ECO:0007669"/>
    <property type="project" value="UniProtKB-SubCell"/>
</dbReference>
<gene>
    <name evidence="10" type="ORF">BRENAR_LOCUS5166</name>
</gene>
<dbReference type="Gene3D" id="3.80.20.20">
    <property type="entry name" value="Receptor L-domain"/>
    <property type="match status" value="1"/>
</dbReference>
<evidence type="ECO:0000256" key="1">
    <source>
        <dbReference type="ARBA" id="ARBA00004191"/>
    </source>
</evidence>
<evidence type="ECO:0000313" key="11">
    <source>
        <dbReference type="Proteomes" id="UP000290900"/>
    </source>
</evidence>
<comment type="similarity">
    <text evidence="3">Belongs to the SPS2 family.</text>
</comment>
<keyword evidence="5" id="KW-0964">Secreted</keyword>
<dbReference type="PANTHER" id="PTHR31018:SF3">
    <property type="entry name" value="RECEPTOR PROTEIN-TYROSINE KINASE"/>
    <property type="match status" value="1"/>
</dbReference>
<dbReference type="Proteomes" id="UP000290900">
    <property type="component" value="Unassembled WGS sequence"/>
</dbReference>
<evidence type="ECO:0000256" key="7">
    <source>
        <dbReference type="ARBA" id="ARBA00023180"/>
    </source>
</evidence>
<evidence type="ECO:0000256" key="4">
    <source>
        <dbReference type="ARBA" id="ARBA00022512"/>
    </source>
</evidence>
<feature type="compositionally biased region" description="Low complexity" evidence="8">
    <location>
        <begin position="356"/>
        <end position="391"/>
    </location>
</feature>
<evidence type="ECO:0000313" key="10">
    <source>
        <dbReference type="EMBL" id="VEU24438.1"/>
    </source>
</evidence>
<keyword evidence="6 9" id="KW-0732">Signal</keyword>
<dbReference type="GO" id="GO:0031505">
    <property type="term" value="P:fungal-type cell wall organization"/>
    <property type="evidence" value="ECO:0007669"/>
    <property type="project" value="TreeGrafter"/>
</dbReference>
<dbReference type="SUPFAM" id="SSF52058">
    <property type="entry name" value="L domain-like"/>
    <property type="match status" value="2"/>
</dbReference>
<evidence type="ECO:0000256" key="8">
    <source>
        <dbReference type="SAM" id="MobiDB-lite"/>
    </source>
</evidence>
<reference evidence="10 11" key="1">
    <citation type="submission" date="2018-12" db="EMBL/GenBank/DDBJ databases">
        <authorList>
            <person name="Tiukova I."/>
            <person name="Dainat J."/>
        </authorList>
    </citation>
    <scope>NUCLEOTIDE SEQUENCE [LARGE SCALE GENOMIC DNA]</scope>
</reference>
<evidence type="ECO:0000256" key="9">
    <source>
        <dbReference type="SAM" id="SignalP"/>
    </source>
</evidence>
<dbReference type="AlphaFoldDB" id="A0A448YU64"/>
<dbReference type="OrthoDB" id="536881at2759"/>
<dbReference type="EMBL" id="CAACVR010000076">
    <property type="protein sequence ID" value="VEU24438.1"/>
    <property type="molecule type" value="Genomic_DNA"/>
</dbReference>